<proteinExistence type="predicted"/>
<sequence length="96" mass="10747">MLDVRIDPKRCLAYGRCASIASGAFQIDEETRKAFIDEEELGEVTTQQIFAAARACPTQAISIEQFGRRLYPQIVPPMRGVEKAEQHIPADNDEHS</sequence>
<reference evidence="1 2" key="1">
    <citation type="journal article" date="2012" name="ISME J.">
        <title>Nitrification expanded: discovery, physiology and genomics of a nitrite-oxidizing bacterium from the phylum Chloroflexi.</title>
        <authorList>
            <person name="Sorokin D.Y."/>
            <person name="Lucker S."/>
            <person name="Vejmelkova D."/>
            <person name="Kostrikina N.A."/>
            <person name="Kleerebezem R."/>
            <person name="Rijpstra W.I."/>
            <person name="Damste J.S."/>
            <person name="Le Paslier D."/>
            <person name="Muyzer G."/>
            <person name="Wagner M."/>
            <person name="van Loosdrecht M.C."/>
            <person name="Daims H."/>
        </authorList>
    </citation>
    <scope>NUCLEOTIDE SEQUENCE [LARGE SCALE GENOMIC DNA]</scope>
    <source>
        <strain evidence="2">none</strain>
    </source>
</reference>
<dbReference type="Proteomes" id="UP000004221">
    <property type="component" value="Unassembled WGS sequence"/>
</dbReference>
<comment type="caution">
    <text evidence="1">The sequence shown here is derived from an EMBL/GenBank/DDBJ whole genome shotgun (WGS) entry which is preliminary data.</text>
</comment>
<keyword evidence="2" id="KW-1185">Reference proteome</keyword>
<dbReference type="Pfam" id="PF13370">
    <property type="entry name" value="Fer4_13"/>
    <property type="match status" value="1"/>
</dbReference>
<protein>
    <recommendedName>
        <fullName evidence="3">Ferredoxin</fullName>
    </recommendedName>
</protein>
<organism evidence="1 2">
    <name type="scientific">Nitrolancea hollandica Lb</name>
    <dbReference type="NCBI Taxonomy" id="1129897"/>
    <lineage>
        <taxon>Bacteria</taxon>
        <taxon>Pseudomonadati</taxon>
        <taxon>Thermomicrobiota</taxon>
        <taxon>Thermomicrobia</taxon>
        <taxon>Sphaerobacterales</taxon>
        <taxon>Sphaerobacterineae</taxon>
        <taxon>Sphaerobacteraceae</taxon>
        <taxon>Nitrolancea</taxon>
    </lineage>
</organism>
<dbReference type="OrthoDB" id="9803319at2"/>
<dbReference type="SUPFAM" id="SSF54862">
    <property type="entry name" value="4Fe-4S ferredoxins"/>
    <property type="match status" value="1"/>
</dbReference>
<evidence type="ECO:0008006" key="3">
    <source>
        <dbReference type="Google" id="ProtNLM"/>
    </source>
</evidence>
<accession>I4EGN4</accession>
<evidence type="ECO:0000313" key="1">
    <source>
        <dbReference type="EMBL" id="CCF83846.1"/>
    </source>
</evidence>
<evidence type="ECO:0000313" key="2">
    <source>
        <dbReference type="Proteomes" id="UP000004221"/>
    </source>
</evidence>
<dbReference type="Gene3D" id="3.30.70.20">
    <property type="match status" value="1"/>
</dbReference>
<dbReference type="RefSeq" id="WP_008477516.1">
    <property type="nucleotide sequence ID" value="NZ_CAGS01000200.1"/>
</dbReference>
<dbReference type="AlphaFoldDB" id="I4EGN4"/>
<gene>
    <name evidence="1" type="ORF">NITHO_2790010</name>
</gene>
<dbReference type="EMBL" id="CAGS01000200">
    <property type="protein sequence ID" value="CCF83846.1"/>
    <property type="molecule type" value="Genomic_DNA"/>
</dbReference>
<name>I4EGN4_9BACT</name>